<dbReference type="Proteomes" id="UP000631300">
    <property type="component" value="Unassembled WGS sequence"/>
</dbReference>
<dbReference type="InterPro" id="IPR002763">
    <property type="entry name" value="DUF72"/>
</dbReference>
<dbReference type="EMBL" id="BMXP01000001">
    <property type="protein sequence ID" value="GGW74818.1"/>
    <property type="molecule type" value="Genomic_DNA"/>
</dbReference>
<dbReference type="InterPro" id="IPR036520">
    <property type="entry name" value="UPF0759_sf"/>
</dbReference>
<keyword evidence="2" id="KW-1185">Reference proteome</keyword>
<dbReference type="SUPFAM" id="SSF117396">
    <property type="entry name" value="TM1631-like"/>
    <property type="match status" value="1"/>
</dbReference>
<dbReference type="Gene3D" id="3.20.20.410">
    <property type="entry name" value="Protein of unknown function UPF0759"/>
    <property type="match status" value="1"/>
</dbReference>
<dbReference type="PANTHER" id="PTHR30348">
    <property type="entry name" value="UNCHARACTERIZED PROTEIN YECE"/>
    <property type="match status" value="1"/>
</dbReference>
<reference evidence="1" key="1">
    <citation type="journal article" date="2014" name="Int. J. Syst. Evol. Microbiol.">
        <title>Complete genome sequence of Corynebacterium casei LMG S-19264T (=DSM 44701T), isolated from a smear-ripened cheese.</title>
        <authorList>
            <consortium name="US DOE Joint Genome Institute (JGI-PGF)"/>
            <person name="Walter F."/>
            <person name="Albersmeier A."/>
            <person name="Kalinowski J."/>
            <person name="Ruckert C."/>
        </authorList>
    </citation>
    <scope>NUCLEOTIDE SEQUENCE</scope>
    <source>
        <strain evidence="1">KCTC 22164</strain>
    </source>
</reference>
<dbReference type="PANTHER" id="PTHR30348:SF9">
    <property type="entry name" value="UPF0759 PROTEIN YECE"/>
    <property type="match status" value="1"/>
</dbReference>
<reference evidence="1" key="2">
    <citation type="submission" date="2020-09" db="EMBL/GenBank/DDBJ databases">
        <authorList>
            <person name="Sun Q."/>
            <person name="Kim S."/>
        </authorList>
    </citation>
    <scope>NUCLEOTIDE SEQUENCE</scope>
    <source>
        <strain evidence="1">KCTC 22164</strain>
    </source>
</reference>
<comment type="caution">
    <text evidence="1">The sequence shown here is derived from an EMBL/GenBank/DDBJ whole genome shotgun (WGS) entry which is preliminary data.</text>
</comment>
<evidence type="ECO:0000313" key="2">
    <source>
        <dbReference type="Proteomes" id="UP000631300"/>
    </source>
</evidence>
<protein>
    <recommendedName>
        <fullName evidence="3">DUF72 domain-containing protein</fullName>
    </recommendedName>
</protein>
<accession>A0A918JCL3</accession>
<organism evidence="1 2">
    <name type="scientific">Alteromonas halophila</name>
    <dbReference type="NCBI Taxonomy" id="516698"/>
    <lineage>
        <taxon>Bacteria</taxon>
        <taxon>Pseudomonadati</taxon>
        <taxon>Pseudomonadota</taxon>
        <taxon>Gammaproteobacteria</taxon>
        <taxon>Alteromonadales</taxon>
        <taxon>Alteromonadaceae</taxon>
        <taxon>Alteromonas/Salinimonas group</taxon>
        <taxon>Alteromonas</taxon>
    </lineage>
</organism>
<gene>
    <name evidence="1" type="ORF">GCM10007391_03660</name>
</gene>
<proteinExistence type="predicted"/>
<name>A0A918JCL3_9ALTE</name>
<evidence type="ECO:0000313" key="1">
    <source>
        <dbReference type="EMBL" id="GGW74818.1"/>
    </source>
</evidence>
<sequence length="297" mass="33566">MTKMPDSALSAASLPTVRIGLPVWQDPYWQSTWLARQPAAQLPAYGRRLNSIEGNTTFYSLPDPQTVTRWASAVPEHFRFTFKFNQVISHEAGLRDCEALVDQQLHCLAGLGDKLGLMLLQLPAQFGPDRLPLLAAFLKRLPDSLNVAVEVRHCAFFAKSDDERYFNRLLQDHGANRMIMDTRALFTGPSDCALVSEVRTKKPRVPVNVVATGQQPVVRFVGNNVSEDNARCLVPWINKCHQWRTEGRTPYFFFHRPDNKDAPWLAQQFIDAYNRQYPDMALPSLELAAVPAQSALF</sequence>
<evidence type="ECO:0008006" key="3">
    <source>
        <dbReference type="Google" id="ProtNLM"/>
    </source>
</evidence>
<dbReference type="Pfam" id="PF01904">
    <property type="entry name" value="DUF72"/>
    <property type="match status" value="1"/>
</dbReference>
<dbReference type="AlphaFoldDB" id="A0A918JCL3"/>